<feature type="compositionally biased region" description="Low complexity" evidence="1">
    <location>
        <begin position="182"/>
        <end position="192"/>
    </location>
</feature>
<dbReference type="PANTHER" id="PTHR46766">
    <property type="entry name" value="GLUTAMINE-RICH PROTEIN 2"/>
    <property type="match status" value="1"/>
</dbReference>
<protein>
    <submittedName>
        <fullName evidence="4">PPE family protein</fullName>
    </submittedName>
</protein>
<dbReference type="Proteomes" id="UP001056610">
    <property type="component" value="Chromosome"/>
</dbReference>
<evidence type="ECO:0000313" key="5">
    <source>
        <dbReference type="Proteomes" id="UP001056610"/>
    </source>
</evidence>
<dbReference type="Pfam" id="PF00823">
    <property type="entry name" value="PPE"/>
    <property type="match status" value="1"/>
</dbReference>
<dbReference type="InterPro" id="IPR022171">
    <property type="entry name" value="PPE_C"/>
</dbReference>
<accession>A0ABY4QSQ0</accession>
<proteinExistence type="predicted"/>
<evidence type="ECO:0000259" key="2">
    <source>
        <dbReference type="Pfam" id="PF00823"/>
    </source>
</evidence>
<keyword evidence="5" id="KW-1185">Reference proteome</keyword>
<organism evidence="4 5">
    <name type="scientific">Candidatus Mycobacterium methanotrophicum</name>
    <dbReference type="NCBI Taxonomy" id="2943498"/>
    <lineage>
        <taxon>Bacteria</taxon>
        <taxon>Bacillati</taxon>
        <taxon>Actinomycetota</taxon>
        <taxon>Actinomycetes</taxon>
        <taxon>Mycobacteriales</taxon>
        <taxon>Mycobacteriaceae</taxon>
        <taxon>Mycobacterium</taxon>
    </lineage>
</organism>
<dbReference type="Pfam" id="PF12484">
    <property type="entry name" value="PPE-SVP"/>
    <property type="match status" value="1"/>
</dbReference>
<feature type="domain" description="PPE" evidence="2">
    <location>
        <begin position="2"/>
        <end position="163"/>
    </location>
</feature>
<reference evidence="4" key="1">
    <citation type="submission" date="2022-05" db="EMBL/GenBank/DDBJ databases">
        <title>A methanotrophic Mycobacterium dominates a cave microbial ecosystem.</title>
        <authorList>
            <person name="Van Spanning R.J.M."/>
            <person name="Guan Q."/>
            <person name="Melkonian C."/>
            <person name="Gallant J."/>
            <person name="Polerecky L."/>
            <person name="Flot J.-F."/>
            <person name="Brandt B.W."/>
            <person name="Braster M."/>
            <person name="Iturbe Espinoza P."/>
            <person name="Aerts J."/>
            <person name="Meima-Franke M."/>
            <person name="Piersma S.R."/>
            <person name="Bunduc C."/>
            <person name="Ummels R."/>
            <person name="Pain A."/>
            <person name="Fleming E.J."/>
            <person name="van der Wel N."/>
            <person name="Gherman V.D."/>
            <person name="Sarbu S.M."/>
            <person name="Bodelier P.L.E."/>
            <person name="Bitter W."/>
        </authorList>
    </citation>
    <scope>NUCLEOTIDE SEQUENCE</scope>
    <source>
        <strain evidence="4">Sulfur Cave</strain>
    </source>
</reference>
<evidence type="ECO:0000256" key="1">
    <source>
        <dbReference type="SAM" id="MobiDB-lite"/>
    </source>
</evidence>
<dbReference type="PANTHER" id="PTHR46766:SF1">
    <property type="entry name" value="GLUTAMINE-RICH PROTEIN 2"/>
    <property type="match status" value="1"/>
</dbReference>
<evidence type="ECO:0000313" key="4">
    <source>
        <dbReference type="EMBL" id="UQX13066.1"/>
    </source>
</evidence>
<dbReference type="EMBL" id="CP097320">
    <property type="protein sequence ID" value="UQX13066.1"/>
    <property type="molecule type" value="Genomic_DNA"/>
</dbReference>
<sequence length="422" mass="40715">MDYGALPPEVNSGRIYAGPGSGGILVAASAWDGLAAELDSSATAYQSVISNLAGEEWVGSASESMAGAVTPYIEWMYTTAAQAQRLANQAKSAAAAYEAAFAGHVPPPVIAANRTQLASLIATNVLGQNTPAIAATEAQYGEMWAQDAAAMYQYAGSSAAASEPKPFSQPPQTTDPGGLAGQGAATSQAAGHAAGGAGNALSRVGAALRQLASPLGSSAQTSSGSSSIFTPGSDSATKGLSGLLNALDGSTRDSFGTALVDAGDTGFPAAGMSGFVSAGDVGLVGPVGAAAVSAAGKPLGLTGAIPAGAVPGASSLVGSTVAPAPAGGLGGSAVSAGMGRANLVGALSTPQNWPAITPADSASRFGAAMPGAVAGSGPEVPGGMPGMPGMPAVSAGERSAVFNFAMPRYGFRPTVMPKTVVG</sequence>
<gene>
    <name evidence="4" type="ORF">M5I08_12160</name>
</gene>
<evidence type="ECO:0000259" key="3">
    <source>
        <dbReference type="Pfam" id="PF12484"/>
    </source>
</evidence>
<feature type="region of interest" description="Disordered" evidence="1">
    <location>
        <begin position="160"/>
        <end position="192"/>
    </location>
</feature>
<name>A0ABY4QSQ0_9MYCO</name>
<dbReference type="InterPro" id="IPR000030">
    <property type="entry name" value="PPE_dom"/>
</dbReference>
<feature type="domain" description="PPE family C-terminal" evidence="3">
    <location>
        <begin position="335"/>
        <end position="418"/>
    </location>
</feature>